<dbReference type="Pfam" id="PF00440">
    <property type="entry name" value="TetR_N"/>
    <property type="match status" value="1"/>
</dbReference>
<keyword evidence="8" id="KW-1185">Reference proteome</keyword>
<evidence type="ECO:0000256" key="3">
    <source>
        <dbReference type="ARBA" id="ARBA00023163"/>
    </source>
</evidence>
<evidence type="ECO:0000256" key="5">
    <source>
        <dbReference type="SAM" id="MobiDB-lite"/>
    </source>
</evidence>
<dbReference type="SUPFAM" id="SSF46689">
    <property type="entry name" value="Homeodomain-like"/>
    <property type="match status" value="1"/>
</dbReference>
<dbReference type="Pfam" id="PF13305">
    <property type="entry name" value="TetR_C_33"/>
    <property type="match status" value="1"/>
</dbReference>
<keyword evidence="1" id="KW-0805">Transcription regulation</keyword>
<feature type="region of interest" description="Disordered" evidence="5">
    <location>
        <begin position="1"/>
        <end position="21"/>
    </location>
</feature>
<dbReference type="Proteomes" id="UP000253420">
    <property type="component" value="Unassembled WGS sequence"/>
</dbReference>
<dbReference type="Gene3D" id="1.10.357.10">
    <property type="entry name" value="Tetracycline Repressor, domain 2"/>
    <property type="match status" value="1"/>
</dbReference>
<dbReference type="InterPro" id="IPR009057">
    <property type="entry name" value="Homeodomain-like_sf"/>
</dbReference>
<dbReference type="PANTHER" id="PTHR30055:SF209">
    <property type="entry name" value="POSSIBLE TRANSCRIPTIONAL REGULATORY PROTEIN (PROBABLY TETR-FAMILY)"/>
    <property type="match status" value="1"/>
</dbReference>
<evidence type="ECO:0000256" key="2">
    <source>
        <dbReference type="ARBA" id="ARBA00023125"/>
    </source>
</evidence>
<accession>A0A368K5X3</accession>
<evidence type="ECO:0000259" key="6">
    <source>
        <dbReference type="PROSITE" id="PS50977"/>
    </source>
</evidence>
<dbReference type="InterPro" id="IPR036271">
    <property type="entry name" value="Tet_transcr_reg_TetR-rel_C_sf"/>
</dbReference>
<feature type="domain" description="HTH tetR-type" evidence="6">
    <location>
        <begin position="21"/>
        <end position="81"/>
    </location>
</feature>
<dbReference type="SUPFAM" id="SSF48498">
    <property type="entry name" value="Tetracyclin repressor-like, C-terminal domain"/>
    <property type="match status" value="1"/>
</dbReference>
<keyword evidence="2 4" id="KW-0238">DNA-binding</keyword>
<gene>
    <name evidence="7" type="ORF">DUT91_10850</name>
</gene>
<reference evidence="7 8" key="1">
    <citation type="submission" date="2018-07" db="EMBL/GenBank/DDBJ databases">
        <title>The draft genome of Phyllobacterium salinisoli.</title>
        <authorList>
            <person name="Liu L."/>
            <person name="Li L."/>
            <person name="Zhang X."/>
            <person name="Liang L."/>
        </authorList>
    </citation>
    <scope>NUCLEOTIDE SEQUENCE [LARGE SCALE GENOMIC DNA]</scope>
    <source>
        <strain evidence="7 8">LLAN61</strain>
    </source>
</reference>
<evidence type="ECO:0000256" key="1">
    <source>
        <dbReference type="ARBA" id="ARBA00023015"/>
    </source>
</evidence>
<dbReference type="GO" id="GO:0000976">
    <property type="term" value="F:transcription cis-regulatory region binding"/>
    <property type="evidence" value="ECO:0007669"/>
    <property type="project" value="TreeGrafter"/>
</dbReference>
<dbReference type="PROSITE" id="PS50977">
    <property type="entry name" value="HTH_TETR_2"/>
    <property type="match status" value="1"/>
</dbReference>
<evidence type="ECO:0000256" key="4">
    <source>
        <dbReference type="PROSITE-ProRule" id="PRU00335"/>
    </source>
</evidence>
<dbReference type="EMBL" id="QOZG01000004">
    <property type="protein sequence ID" value="RCS23772.1"/>
    <property type="molecule type" value="Genomic_DNA"/>
</dbReference>
<dbReference type="InterPro" id="IPR050109">
    <property type="entry name" value="HTH-type_TetR-like_transc_reg"/>
</dbReference>
<dbReference type="AlphaFoldDB" id="A0A368K5X3"/>
<evidence type="ECO:0000313" key="7">
    <source>
        <dbReference type="EMBL" id="RCS23772.1"/>
    </source>
</evidence>
<organism evidence="7 8">
    <name type="scientific">Phyllobacterium salinisoli</name>
    <dbReference type="NCBI Taxonomy" id="1899321"/>
    <lineage>
        <taxon>Bacteria</taxon>
        <taxon>Pseudomonadati</taxon>
        <taxon>Pseudomonadota</taxon>
        <taxon>Alphaproteobacteria</taxon>
        <taxon>Hyphomicrobiales</taxon>
        <taxon>Phyllobacteriaceae</taxon>
        <taxon>Phyllobacterium</taxon>
    </lineage>
</organism>
<dbReference type="InterPro" id="IPR001647">
    <property type="entry name" value="HTH_TetR"/>
</dbReference>
<evidence type="ECO:0000313" key="8">
    <source>
        <dbReference type="Proteomes" id="UP000253420"/>
    </source>
</evidence>
<protein>
    <submittedName>
        <fullName evidence="7">TetR/AcrR family transcriptional regulator</fullName>
    </submittedName>
</protein>
<proteinExistence type="predicted"/>
<keyword evidence="3" id="KW-0804">Transcription</keyword>
<feature type="DNA-binding region" description="H-T-H motif" evidence="4">
    <location>
        <begin position="44"/>
        <end position="63"/>
    </location>
</feature>
<comment type="caution">
    <text evidence="7">The sequence shown here is derived from an EMBL/GenBank/DDBJ whole genome shotgun (WGS) entry which is preliminary data.</text>
</comment>
<dbReference type="InterPro" id="IPR025996">
    <property type="entry name" value="MT1864/Rv1816-like_C"/>
</dbReference>
<dbReference type="GO" id="GO:0003700">
    <property type="term" value="F:DNA-binding transcription factor activity"/>
    <property type="evidence" value="ECO:0007669"/>
    <property type="project" value="TreeGrafter"/>
</dbReference>
<name>A0A368K5X3_9HYPH</name>
<dbReference type="PANTHER" id="PTHR30055">
    <property type="entry name" value="HTH-TYPE TRANSCRIPTIONAL REGULATOR RUTR"/>
    <property type="match status" value="1"/>
</dbReference>
<sequence length="207" mass="22134">MAGFQDARATEVRRGTGKAEMSTHDKLVRAAASLLDAGGEQALTLRAVGHAAGVSHNAPYKHYRNRDALLAAVATADLESLTTTFADIRVSAQAPRDKLLATLSTLVSFSRERPARYRLVFSAPALARMHSDLQTQSTACLSEIMAMVEDCKKADVLPDAPTKSLASLFLATMHGLVTMEANGLLSREKGLPTVEENIALMVSLVLS</sequence>